<evidence type="ECO:0000256" key="10">
    <source>
        <dbReference type="ARBA" id="ARBA00022723"/>
    </source>
</evidence>
<dbReference type="PANTHER" id="PTHR24421">
    <property type="entry name" value="NITRATE/NITRITE SENSOR PROTEIN NARX-RELATED"/>
    <property type="match status" value="1"/>
</dbReference>
<dbReference type="Pfam" id="PF02518">
    <property type="entry name" value="HATPase_c"/>
    <property type="match status" value="1"/>
</dbReference>
<evidence type="ECO:0000259" key="20">
    <source>
        <dbReference type="PROSITE" id="PS50109"/>
    </source>
</evidence>
<evidence type="ECO:0000256" key="16">
    <source>
        <dbReference type="ARBA" id="ARBA00023014"/>
    </source>
</evidence>
<evidence type="ECO:0000313" key="22">
    <source>
        <dbReference type="Proteomes" id="UP000199574"/>
    </source>
</evidence>
<evidence type="ECO:0000256" key="11">
    <source>
        <dbReference type="ARBA" id="ARBA00022741"/>
    </source>
</evidence>
<dbReference type="Gene3D" id="1.20.5.1930">
    <property type="match status" value="1"/>
</dbReference>
<gene>
    <name evidence="21" type="ORF">SAMN05192545_2587</name>
</gene>
<dbReference type="InterPro" id="IPR011712">
    <property type="entry name" value="Sig_transdc_His_kin_sub3_dim/P"/>
</dbReference>
<name>A0ABY0UQ91_9FLAO</name>
<dbReference type="SMART" id="SM00387">
    <property type="entry name" value="HATPase_c"/>
    <property type="match status" value="1"/>
</dbReference>
<dbReference type="InterPro" id="IPR050482">
    <property type="entry name" value="Sensor_HK_TwoCompSys"/>
</dbReference>
<dbReference type="SUPFAM" id="SSF55874">
    <property type="entry name" value="ATPase domain of HSP90 chaperone/DNA topoisomerase II/histidine kinase"/>
    <property type="match status" value="1"/>
</dbReference>
<dbReference type="Proteomes" id="UP000199574">
    <property type="component" value="Chromosome I"/>
</dbReference>
<comment type="catalytic activity">
    <reaction evidence="1">
        <text>ATP + protein L-histidine = ADP + protein N-phospho-L-histidine.</text>
        <dbReference type="EC" id="2.7.13.3"/>
    </reaction>
</comment>
<dbReference type="CDD" id="cd16917">
    <property type="entry name" value="HATPase_UhpB-NarQ-NarX-like"/>
    <property type="match status" value="1"/>
</dbReference>
<evidence type="ECO:0000256" key="18">
    <source>
        <dbReference type="ARBA" id="ARBA00030800"/>
    </source>
</evidence>
<dbReference type="InterPro" id="IPR003594">
    <property type="entry name" value="HATPase_dom"/>
</dbReference>
<evidence type="ECO:0000256" key="15">
    <source>
        <dbReference type="ARBA" id="ARBA00023012"/>
    </source>
</evidence>
<evidence type="ECO:0000313" key="21">
    <source>
        <dbReference type="EMBL" id="SDT02183.1"/>
    </source>
</evidence>
<evidence type="ECO:0000256" key="6">
    <source>
        <dbReference type="ARBA" id="ARBA00022485"/>
    </source>
</evidence>
<dbReference type="PROSITE" id="PS50109">
    <property type="entry name" value="HIS_KIN"/>
    <property type="match status" value="1"/>
</dbReference>
<keyword evidence="15" id="KW-0902">Two-component regulatory system</keyword>
<keyword evidence="6" id="KW-0004">4Fe-4S</keyword>
<feature type="domain" description="Histidine kinase" evidence="20">
    <location>
        <begin position="422"/>
        <end position="614"/>
    </location>
</feature>
<evidence type="ECO:0000256" key="7">
    <source>
        <dbReference type="ARBA" id="ARBA00022490"/>
    </source>
</evidence>
<keyword evidence="11" id="KW-0547">Nucleotide-binding</keyword>
<dbReference type="InterPro" id="IPR011990">
    <property type="entry name" value="TPR-like_helical_dom_sf"/>
</dbReference>
<keyword evidence="12 21" id="KW-0418">Kinase</keyword>
<keyword evidence="19" id="KW-0812">Transmembrane</keyword>
<dbReference type="InterPro" id="IPR036890">
    <property type="entry name" value="HATPase_C_sf"/>
</dbReference>
<dbReference type="InterPro" id="IPR019734">
    <property type="entry name" value="TPR_rpt"/>
</dbReference>
<evidence type="ECO:0000256" key="1">
    <source>
        <dbReference type="ARBA" id="ARBA00000085"/>
    </source>
</evidence>
<evidence type="ECO:0000256" key="9">
    <source>
        <dbReference type="ARBA" id="ARBA00022679"/>
    </source>
</evidence>
<accession>A0ABY0UQ91</accession>
<evidence type="ECO:0000256" key="17">
    <source>
        <dbReference type="ARBA" id="ARBA00024827"/>
    </source>
</evidence>
<organism evidence="21 22">
    <name type="scientific">Maribacter dokdonensis</name>
    <dbReference type="NCBI Taxonomy" id="320912"/>
    <lineage>
        <taxon>Bacteria</taxon>
        <taxon>Pseudomonadati</taxon>
        <taxon>Bacteroidota</taxon>
        <taxon>Flavobacteriia</taxon>
        <taxon>Flavobacteriales</taxon>
        <taxon>Flavobacteriaceae</taxon>
        <taxon>Maribacter</taxon>
    </lineage>
</organism>
<evidence type="ECO:0000256" key="3">
    <source>
        <dbReference type="ARBA" id="ARBA00004496"/>
    </source>
</evidence>
<dbReference type="EMBL" id="LT629754">
    <property type="protein sequence ID" value="SDT02183.1"/>
    <property type="molecule type" value="Genomic_DNA"/>
</dbReference>
<dbReference type="Gene3D" id="3.30.565.10">
    <property type="entry name" value="Histidine kinase-like ATPase, C-terminal domain"/>
    <property type="match status" value="1"/>
</dbReference>
<dbReference type="SUPFAM" id="SSF81901">
    <property type="entry name" value="HCP-like"/>
    <property type="match status" value="1"/>
</dbReference>
<keyword evidence="9" id="KW-0808">Transferase</keyword>
<dbReference type="PRINTS" id="PR00344">
    <property type="entry name" value="BCTRLSENSOR"/>
</dbReference>
<evidence type="ECO:0000256" key="12">
    <source>
        <dbReference type="ARBA" id="ARBA00022777"/>
    </source>
</evidence>
<keyword evidence="7" id="KW-0963">Cytoplasm</keyword>
<keyword evidence="14" id="KW-0408">Iron</keyword>
<keyword evidence="16" id="KW-0411">Iron-sulfur</keyword>
<keyword evidence="10" id="KW-0479">Metal-binding</keyword>
<dbReference type="GO" id="GO:0016301">
    <property type="term" value="F:kinase activity"/>
    <property type="evidence" value="ECO:0007669"/>
    <property type="project" value="UniProtKB-KW"/>
</dbReference>
<dbReference type="Gene3D" id="1.25.40.10">
    <property type="entry name" value="Tetratricopeptide repeat domain"/>
    <property type="match status" value="1"/>
</dbReference>
<dbReference type="PANTHER" id="PTHR24421:SF10">
    <property type="entry name" value="NITRATE_NITRITE SENSOR PROTEIN NARQ"/>
    <property type="match status" value="1"/>
</dbReference>
<keyword evidence="13" id="KW-0067">ATP-binding</keyword>
<keyword evidence="22" id="KW-1185">Reference proteome</keyword>
<sequence length="614" mass="70507">MLRIFVVLILFNSSDLLSNNKGIHGFFDATKNKNYDLAVKIAESQEHLKLKNHLSLLVNLLMEKDAISNHEVNLEIGLDTELNFIKYLILGYQSTFKDKQNNLEAFKNFSKAIKIADELKEIKLIRAAHIAMLDLFAGEIFIGSKQYEPYLDRFMNIKEDQTDEALIIFYKLIFSSKGIDNIDAQYYSNYKKLDSIFQDFSTTHAFYPVYYYEKGMFYKIEEDFNKAEDFFMKADSLLGDSNHVRHFRNKIAWQLAYVYLQKGQNEESKRYLNLSKKYSDRLREQFYENRLASFIHYDEDKFDSAYHYLRKSVDIEYELGYKNNTLESSILTVQNQTDKLKLDKLELETSNVKIRNWAIFLGTLLILGSLIGILIHKNTKRKQLLAEQEKTLQQQKVSNLLKEQELATIDAMVEGQEKERQRVANELHDDLGSLMAAVKLQFNSLEASDKKENLETFAKTESLIDEAYGKIRAIAHAKNSGLIAKQGLLQAVKQMAEKVSIASGLNILVHDHGLDNRLENSIELMLFRIIQELITNAIKHAEATEMNIHITNHGETLNILVEDNGKGMLVNAIQADSSGMGLKSIDKRINHLHGTMDVESELGKGTVIILDIPI</sequence>
<dbReference type="InterPro" id="IPR004358">
    <property type="entry name" value="Sig_transdc_His_kin-like_C"/>
</dbReference>
<comment type="function">
    <text evidence="17">Member of the two-component regulatory system NreB/NreC involved in the control of dissimilatory nitrate/nitrite reduction in response to oxygen. NreB functions as a direct oxygen sensor histidine kinase which is autophosphorylated, in the absence of oxygen, probably at the conserved histidine residue, and transfers its phosphate group probably to a conserved aspartate residue of NreC. NreB/NreC activates the expression of the nitrate (narGHJI) and nitrite (nir) reductase operons, as well as the putative nitrate transporter gene narT.</text>
</comment>
<evidence type="ECO:0000256" key="13">
    <source>
        <dbReference type="ARBA" id="ARBA00022840"/>
    </source>
</evidence>
<evidence type="ECO:0000256" key="4">
    <source>
        <dbReference type="ARBA" id="ARBA00012438"/>
    </source>
</evidence>
<dbReference type="Pfam" id="PF07730">
    <property type="entry name" value="HisKA_3"/>
    <property type="match status" value="1"/>
</dbReference>
<comment type="cofactor">
    <cofactor evidence="2">
        <name>[4Fe-4S] cluster</name>
        <dbReference type="ChEBI" id="CHEBI:49883"/>
    </cofactor>
</comment>
<evidence type="ECO:0000256" key="19">
    <source>
        <dbReference type="SAM" id="Phobius"/>
    </source>
</evidence>
<comment type="subcellular location">
    <subcellularLocation>
        <location evidence="3">Cytoplasm</location>
    </subcellularLocation>
</comment>
<reference evidence="21 22" key="1">
    <citation type="submission" date="2016-10" db="EMBL/GenBank/DDBJ databases">
        <authorList>
            <person name="Varghese N."/>
            <person name="Submissions S."/>
        </authorList>
    </citation>
    <scope>NUCLEOTIDE SEQUENCE [LARGE SCALE GENOMIC DNA]</scope>
    <source>
        <strain evidence="21 22">MAR_2009_60</strain>
    </source>
</reference>
<keyword evidence="19" id="KW-0472">Membrane</keyword>
<evidence type="ECO:0000256" key="5">
    <source>
        <dbReference type="ARBA" id="ARBA00017322"/>
    </source>
</evidence>
<feature type="transmembrane region" description="Helical" evidence="19">
    <location>
        <begin position="357"/>
        <end position="375"/>
    </location>
</feature>
<dbReference type="GeneID" id="90594326"/>
<evidence type="ECO:0000256" key="8">
    <source>
        <dbReference type="ARBA" id="ARBA00022553"/>
    </source>
</evidence>
<protein>
    <recommendedName>
        <fullName evidence="5">Oxygen sensor histidine kinase NreB</fullName>
        <ecNumber evidence="4">2.7.13.3</ecNumber>
    </recommendedName>
    <alternativeName>
        <fullName evidence="18">Nitrogen regulation protein B</fullName>
    </alternativeName>
</protein>
<dbReference type="EC" id="2.7.13.3" evidence="4"/>
<dbReference type="InterPro" id="IPR005467">
    <property type="entry name" value="His_kinase_dom"/>
</dbReference>
<dbReference type="Pfam" id="PF13181">
    <property type="entry name" value="TPR_8"/>
    <property type="match status" value="2"/>
</dbReference>
<proteinExistence type="predicted"/>
<evidence type="ECO:0000256" key="14">
    <source>
        <dbReference type="ARBA" id="ARBA00023004"/>
    </source>
</evidence>
<evidence type="ECO:0000256" key="2">
    <source>
        <dbReference type="ARBA" id="ARBA00001966"/>
    </source>
</evidence>
<dbReference type="RefSeq" id="WP_091606510.1">
    <property type="nucleotide sequence ID" value="NZ_LT629754.1"/>
</dbReference>
<keyword evidence="19" id="KW-1133">Transmembrane helix</keyword>
<keyword evidence="8" id="KW-0597">Phosphoprotein</keyword>